<keyword evidence="3" id="KW-1185">Reference proteome</keyword>
<keyword evidence="1" id="KW-0812">Transmembrane</keyword>
<sequence>MIGYILTGFLLIFAIRRFYKYRAIFKQLSKKEWLQFGAGFLLAWAGAVFIIIGGSSITDMVEITWLNNLLGIVLILIGLALAVIIMSKILPNKIKEFYSGDQ</sequence>
<evidence type="ECO:0000256" key="1">
    <source>
        <dbReference type="SAM" id="Phobius"/>
    </source>
</evidence>
<name>A0ABX3ZGB2_9BACL</name>
<feature type="transmembrane region" description="Helical" evidence="1">
    <location>
        <begin position="65"/>
        <end position="85"/>
    </location>
</feature>
<feature type="transmembrane region" description="Helical" evidence="1">
    <location>
        <begin position="33"/>
        <end position="53"/>
    </location>
</feature>
<evidence type="ECO:0000313" key="3">
    <source>
        <dbReference type="Proteomes" id="UP000196594"/>
    </source>
</evidence>
<comment type="caution">
    <text evidence="2">The sequence shown here is derived from an EMBL/GenBank/DDBJ whole genome shotgun (WGS) entry which is preliminary data.</text>
</comment>
<proteinExistence type="predicted"/>
<organism evidence="2 3">
    <name type="scientific">Solibacillus kalamii</name>
    <dbReference type="NCBI Taxonomy" id="1748298"/>
    <lineage>
        <taxon>Bacteria</taxon>
        <taxon>Bacillati</taxon>
        <taxon>Bacillota</taxon>
        <taxon>Bacilli</taxon>
        <taxon>Bacillales</taxon>
        <taxon>Caryophanaceae</taxon>
        <taxon>Solibacillus</taxon>
    </lineage>
</organism>
<gene>
    <name evidence="2" type="ORF">CBM15_12140</name>
</gene>
<feature type="transmembrane region" description="Helical" evidence="1">
    <location>
        <begin position="6"/>
        <end position="21"/>
    </location>
</feature>
<accession>A0ABX3ZGB2</accession>
<dbReference type="RefSeq" id="WP_087617731.1">
    <property type="nucleotide sequence ID" value="NZ_JAFBEY010000006.1"/>
</dbReference>
<dbReference type="Proteomes" id="UP000196594">
    <property type="component" value="Unassembled WGS sequence"/>
</dbReference>
<dbReference type="EMBL" id="NHNT01000008">
    <property type="protein sequence ID" value="OUZ38497.1"/>
    <property type="molecule type" value="Genomic_DNA"/>
</dbReference>
<keyword evidence="1" id="KW-0472">Membrane</keyword>
<reference evidence="2 3" key="1">
    <citation type="journal article" date="2017" name="Int. J. Syst. Evol. Microbiol.">
        <title>Solibacillus kalamii sp. nov., isolated from a high-efficiency particulate arrestance filter system used in the International Space Station.</title>
        <authorList>
            <person name="Checinska Sielaff A."/>
            <person name="Kumar R.M."/>
            <person name="Pal D."/>
            <person name="Mayilraj S."/>
            <person name="Venkateswaran K."/>
        </authorList>
    </citation>
    <scope>NUCLEOTIDE SEQUENCE [LARGE SCALE GENOMIC DNA]</scope>
    <source>
        <strain evidence="2 3">ISSFR-015</strain>
    </source>
</reference>
<evidence type="ECO:0000313" key="2">
    <source>
        <dbReference type="EMBL" id="OUZ38497.1"/>
    </source>
</evidence>
<keyword evidence="1" id="KW-1133">Transmembrane helix</keyword>
<protein>
    <submittedName>
        <fullName evidence="2">Uncharacterized protein</fullName>
    </submittedName>
</protein>